<protein>
    <submittedName>
        <fullName evidence="2">23b98e6a-bb01-4daa-a81e-349baf56d6ba</fullName>
    </submittedName>
</protein>
<dbReference type="PANTHER" id="PTHR43313:SF1">
    <property type="entry name" value="3BETA-HYDROXYSTEROID DEHYDROGENASE DHS-16"/>
    <property type="match status" value="1"/>
</dbReference>
<dbReference type="AlphaFoldDB" id="A0A446BC45"/>
<evidence type="ECO:0000313" key="3">
    <source>
        <dbReference type="Proteomes" id="UP000289323"/>
    </source>
</evidence>
<gene>
    <name evidence="2" type="ORF">TT172_LOCUS2488</name>
</gene>
<dbReference type="Gene3D" id="3.40.50.720">
    <property type="entry name" value="NAD(P)-binding Rossmann-like Domain"/>
    <property type="match status" value="1"/>
</dbReference>
<dbReference type="InterPro" id="IPR036291">
    <property type="entry name" value="NAD(P)-bd_dom_sf"/>
</dbReference>
<dbReference type="EMBL" id="OUUZ01000003">
    <property type="protein sequence ID" value="SPQ20069.1"/>
    <property type="molecule type" value="Genomic_DNA"/>
</dbReference>
<organism evidence="2 3">
    <name type="scientific">Thermothielavioides terrestris</name>
    <dbReference type="NCBI Taxonomy" id="2587410"/>
    <lineage>
        <taxon>Eukaryota</taxon>
        <taxon>Fungi</taxon>
        <taxon>Dikarya</taxon>
        <taxon>Ascomycota</taxon>
        <taxon>Pezizomycotina</taxon>
        <taxon>Sordariomycetes</taxon>
        <taxon>Sordariomycetidae</taxon>
        <taxon>Sordariales</taxon>
        <taxon>Chaetomiaceae</taxon>
        <taxon>Thermothielavioides</taxon>
    </lineage>
</organism>
<feature type="chain" id="PRO_5019515740" evidence="1">
    <location>
        <begin position="22"/>
        <end position="376"/>
    </location>
</feature>
<dbReference type="InterPro" id="IPR002347">
    <property type="entry name" value="SDR_fam"/>
</dbReference>
<dbReference type="PANTHER" id="PTHR43313">
    <property type="entry name" value="SHORT-CHAIN DEHYDROGENASE/REDUCTASE FAMILY 9C"/>
    <property type="match status" value="1"/>
</dbReference>
<sequence length="376" mass="40902">MPIPLLNAFSLLTVFLNRVLALVDRAVHYATGYVLYYCFKGLKPQTHTRPHKTKDGRFYSPAVVITGASEGIGLATAIHLASKGYTVFATAPDETELSKIREAADRTNAANAGKTGGAIHPAVMDVLSADSIAHCASHIESVLGGDRDRPLVGVVNNAGYCMIAPMELTPDADVRRIFELDFWAYVAVIRTFLPLIKRNKGRFVNVGSYGGYVNPPLWAPYCALKAAIEGMTRAWRLELMPFGVGMTTIRPGWTRTGGAGPKVSAAWDQYWDNVSKGAVGVDSFGRIVRADGPVPEAEERVYRPMIEKWYKLTHVAVEGAAQPAEAVAATVHDALTDRFLQPCYTAGYDALLGQMARDLTPEKIYEYSVAKAFGSL</sequence>
<dbReference type="Pfam" id="PF00106">
    <property type="entry name" value="adh_short"/>
    <property type="match status" value="1"/>
</dbReference>
<dbReference type="GO" id="GO:0008202">
    <property type="term" value="P:steroid metabolic process"/>
    <property type="evidence" value="ECO:0007669"/>
    <property type="project" value="TreeGrafter"/>
</dbReference>
<dbReference type="SUPFAM" id="SSF51735">
    <property type="entry name" value="NAD(P)-binding Rossmann-fold domains"/>
    <property type="match status" value="1"/>
</dbReference>
<accession>A0A446BC45</accession>
<dbReference type="Proteomes" id="UP000289323">
    <property type="component" value="Unassembled WGS sequence"/>
</dbReference>
<evidence type="ECO:0000313" key="2">
    <source>
        <dbReference type="EMBL" id="SPQ20069.1"/>
    </source>
</evidence>
<dbReference type="PRINTS" id="PR00081">
    <property type="entry name" value="GDHRDH"/>
</dbReference>
<proteinExistence type="predicted"/>
<name>A0A446BC45_9PEZI</name>
<dbReference type="GO" id="GO:0016491">
    <property type="term" value="F:oxidoreductase activity"/>
    <property type="evidence" value="ECO:0007669"/>
    <property type="project" value="TreeGrafter"/>
</dbReference>
<reference evidence="2 3" key="1">
    <citation type="submission" date="2018-04" db="EMBL/GenBank/DDBJ databases">
        <authorList>
            <person name="Huttner S."/>
            <person name="Dainat J."/>
        </authorList>
    </citation>
    <scope>NUCLEOTIDE SEQUENCE [LARGE SCALE GENOMIC DNA]</scope>
</reference>
<feature type="signal peptide" evidence="1">
    <location>
        <begin position="1"/>
        <end position="21"/>
    </location>
</feature>
<evidence type="ECO:0000256" key="1">
    <source>
        <dbReference type="SAM" id="SignalP"/>
    </source>
</evidence>
<keyword evidence="1" id="KW-0732">Signal</keyword>